<protein>
    <submittedName>
        <fullName evidence="1">Uncharacterized protein</fullName>
    </submittedName>
</protein>
<dbReference type="HOGENOM" id="CLU_103002_0_0_1"/>
<keyword evidence="2" id="KW-1185">Reference proteome</keyword>
<gene>
    <name evidence="1" type="ORF">CERSUDRAFT_94250</name>
</gene>
<proteinExistence type="predicted"/>
<accession>M2REH8</accession>
<evidence type="ECO:0000313" key="1">
    <source>
        <dbReference type="EMBL" id="EMD37241.1"/>
    </source>
</evidence>
<dbReference type="Proteomes" id="UP000016930">
    <property type="component" value="Unassembled WGS sequence"/>
</dbReference>
<dbReference type="AlphaFoldDB" id="M2REH8"/>
<dbReference type="EMBL" id="KB445796">
    <property type="protein sequence ID" value="EMD37241.1"/>
    <property type="molecule type" value="Genomic_DNA"/>
</dbReference>
<organism evidence="1 2">
    <name type="scientific">Ceriporiopsis subvermispora (strain B)</name>
    <name type="common">White-rot fungus</name>
    <name type="synonym">Gelatoporia subvermispora</name>
    <dbReference type="NCBI Taxonomy" id="914234"/>
    <lineage>
        <taxon>Eukaryota</taxon>
        <taxon>Fungi</taxon>
        <taxon>Dikarya</taxon>
        <taxon>Basidiomycota</taxon>
        <taxon>Agaricomycotina</taxon>
        <taxon>Agaricomycetes</taxon>
        <taxon>Polyporales</taxon>
        <taxon>Gelatoporiaceae</taxon>
        <taxon>Gelatoporia</taxon>
    </lineage>
</organism>
<dbReference type="STRING" id="914234.M2REH8"/>
<evidence type="ECO:0000313" key="2">
    <source>
        <dbReference type="Proteomes" id="UP000016930"/>
    </source>
</evidence>
<dbReference type="OrthoDB" id="2814171at2759"/>
<reference evidence="1 2" key="1">
    <citation type="journal article" date="2012" name="Proc. Natl. Acad. Sci. U.S.A.">
        <title>Comparative genomics of Ceriporiopsis subvermispora and Phanerochaete chrysosporium provide insight into selective ligninolysis.</title>
        <authorList>
            <person name="Fernandez-Fueyo E."/>
            <person name="Ruiz-Duenas F.J."/>
            <person name="Ferreira P."/>
            <person name="Floudas D."/>
            <person name="Hibbett D.S."/>
            <person name="Canessa P."/>
            <person name="Larrondo L.F."/>
            <person name="James T.Y."/>
            <person name="Seelenfreund D."/>
            <person name="Lobos S."/>
            <person name="Polanco R."/>
            <person name="Tello M."/>
            <person name="Honda Y."/>
            <person name="Watanabe T."/>
            <person name="Watanabe T."/>
            <person name="Ryu J.S."/>
            <person name="Kubicek C.P."/>
            <person name="Schmoll M."/>
            <person name="Gaskell J."/>
            <person name="Hammel K.E."/>
            <person name="St John F.J."/>
            <person name="Vanden Wymelenberg A."/>
            <person name="Sabat G."/>
            <person name="Splinter BonDurant S."/>
            <person name="Syed K."/>
            <person name="Yadav J.S."/>
            <person name="Doddapaneni H."/>
            <person name="Subramanian V."/>
            <person name="Lavin J.L."/>
            <person name="Oguiza J.A."/>
            <person name="Perez G."/>
            <person name="Pisabarro A.G."/>
            <person name="Ramirez L."/>
            <person name="Santoyo F."/>
            <person name="Master E."/>
            <person name="Coutinho P.M."/>
            <person name="Henrissat B."/>
            <person name="Lombard V."/>
            <person name="Magnuson J.K."/>
            <person name="Kuees U."/>
            <person name="Hori C."/>
            <person name="Igarashi K."/>
            <person name="Samejima M."/>
            <person name="Held B.W."/>
            <person name="Barry K.W."/>
            <person name="LaButti K.M."/>
            <person name="Lapidus A."/>
            <person name="Lindquist E.A."/>
            <person name="Lucas S.M."/>
            <person name="Riley R."/>
            <person name="Salamov A.A."/>
            <person name="Hoffmeister D."/>
            <person name="Schwenk D."/>
            <person name="Hadar Y."/>
            <person name="Yarden O."/>
            <person name="de Vries R.P."/>
            <person name="Wiebenga A."/>
            <person name="Stenlid J."/>
            <person name="Eastwood D."/>
            <person name="Grigoriev I.V."/>
            <person name="Berka R.M."/>
            <person name="Blanchette R.A."/>
            <person name="Kersten P."/>
            <person name="Martinez A.T."/>
            <person name="Vicuna R."/>
            <person name="Cullen D."/>
        </authorList>
    </citation>
    <scope>NUCLEOTIDE SEQUENCE [LARGE SCALE GENOMIC DNA]</scope>
    <source>
        <strain evidence="1 2">B</strain>
    </source>
</reference>
<sequence length="235" mass="27433">MGRKSKYPDDEARRVARKLQKARYNQKEQARSFRREQNHRAYLRHKAQASSPFLAWNPPTLPTMLLEMACEYFIIQEGSDGDTVNTHLGIWGTPYAICLPAKHAMKSMREDPQWMEKLNFDQWGRMIAAGLERVRIAEEQDDAKLASAIEVELEDRLDRWRDDWKHMGQHEVNTSVVKVALRWGAKIIAALYKDLEVCRGEDSYCDAYKKGLLAWQNLNWLRIEALETVLAVWIE</sequence>
<name>M2REH8_CERS8</name>